<dbReference type="GO" id="GO:0005886">
    <property type="term" value="C:plasma membrane"/>
    <property type="evidence" value="ECO:0007669"/>
    <property type="project" value="UniProtKB-SubCell"/>
</dbReference>
<dbReference type="RefSeq" id="WP_013769375.1">
    <property type="nucleotide sequence ID" value="NC_015514.1"/>
</dbReference>
<dbReference type="Gene3D" id="3.30.565.10">
    <property type="entry name" value="Histidine kinase-like ATPase, C-terminal domain"/>
    <property type="match status" value="1"/>
</dbReference>
<sequence length="513" mass="53541">MTTRRPRSIRGRVVAAVTAVVLVGLLGAGLASVVALRDYLLDRTDDRLREAAQTVSSALAVRGPTVVREPRLRLVVEGAATDVAVHLVSEGRVVETIATGGVAVPRLEAAAVDALHEAPGWLPGGTRRAYATDTPGLTVESVDGDRVAVDTVVLVADTADDQRTVARLVGIEAAAGALAAGGTLMLAWWTVGVGLAPLRRMARSAERIAAGDRSERLPREPLAETRALAAALDDALAERERAERRMREFTADAAHELRTPLTSVHGWADLYLQGGLAGDALDRAMERVVRETTRMRHLVDQLALLARLDADVPLARDDVDLRALVDDVVTDLDVLAPDREVRWGRPSAPVVVVGDRERLVQVVQNLVGNVLRHTPSSAGLTVRLDVRDGGPGAGTAGGSASGAGDTSDSDPGGGRTVRNRPTARTAVLVVADDGPGVPPDLAPRVFERFVREARDTSGASSAGADTSDGGALREGSGLGLAIVAAVVRAHDGTVRLDSAPGAGTTVTVELPTR</sequence>
<organism evidence="15 16">
    <name type="scientific">Cellulomonas fimi (strain ATCC 484 / DSM 20113 / JCM 1341 / CCUG 24087 / LMG 16345 / NBRC 15513 / NCIMB 8980 / NCTC 7547 / NRS-133)</name>
    <dbReference type="NCBI Taxonomy" id="590998"/>
    <lineage>
        <taxon>Bacteria</taxon>
        <taxon>Bacillati</taxon>
        <taxon>Actinomycetota</taxon>
        <taxon>Actinomycetes</taxon>
        <taxon>Micrococcales</taxon>
        <taxon>Cellulomonadaceae</taxon>
        <taxon>Cellulomonas</taxon>
    </lineage>
</organism>
<proteinExistence type="predicted"/>
<dbReference type="SUPFAM" id="SSF47384">
    <property type="entry name" value="Homodimeric domain of signal transducing histidine kinase"/>
    <property type="match status" value="1"/>
</dbReference>
<dbReference type="CDD" id="cd06225">
    <property type="entry name" value="HAMP"/>
    <property type="match status" value="1"/>
</dbReference>
<dbReference type="InterPro" id="IPR004358">
    <property type="entry name" value="Sig_transdc_His_kin-like_C"/>
</dbReference>
<accession>F4H5M1</accession>
<dbReference type="CDD" id="cd00082">
    <property type="entry name" value="HisKA"/>
    <property type="match status" value="1"/>
</dbReference>
<dbReference type="PANTHER" id="PTHR45436:SF5">
    <property type="entry name" value="SENSOR HISTIDINE KINASE TRCS"/>
    <property type="match status" value="1"/>
</dbReference>
<reference evidence="15 16" key="1">
    <citation type="submission" date="2011-04" db="EMBL/GenBank/DDBJ databases">
        <title>Complete sequence of Cellulomonas fimi ATCC 484.</title>
        <authorList>
            <consortium name="US DOE Joint Genome Institute"/>
            <person name="Lucas S."/>
            <person name="Han J."/>
            <person name="Lapidus A."/>
            <person name="Cheng J.-F."/>
            <person name="Goodwin L."/>
            <person name="Pitluck S."/>
            <person name="Peters L."/>
            <person name="Chertkov O."/>
            <person name="Detter J.C."/>
            <person name="Han C."/>
            <person name="Tapia R."/>
            <person name="Land M."/>
            <person name="Hauser L."/>
            <person name="Kyrpides N."/>
            <person name="Ivanova N."/>
            <person name="Ovchinnikova G."/>
            <person name="Pagani I."/>
            <person name="Mead D."/>
            <person name="Brumm P."/>
            <person name="Woyke T."/>
        </authorList>
    </citation>
    <scope>NUCLEOTIDE SEQUENCE [LARGE SCALE GENOMIC DNA]</scope>
    <source>
        <strain evidence="16">ATCC 484 / DSM 20113 / JCM 1341 / NBRC 15513 / NCIMB 8980 / NCTC 7547</strain>
    </source>
</reference>
<dbReference type="Pfam" id="PF02518">
    <property type="entry name" value="HATPase_c"/>
    <property type="match status" value="1"/>
</dbReference>
<dbReference type="EC" id="2.7.13.3" evidence="3"/>
<feature type="domain" description="HAMP" evidence="14">
    <location>
        <begin position="192"/>
        <end position="244"/>
    </location>
</feature>
<dbReference type="AlphaFoldDB" id="F4H5M1"/>
<protein>
    <recommendedName>
        <fullName evidence="3">histidine kinase</fullName>
        <ecNumber evidence="3">2.7.13.3</ecNumber>
    </recommendedName>
</protein>
<gene>
    <name evidence="15" type="ordered locus">Celf_0199</name>
</gene>
<keyword evidence="5" id="KW-0808">Transferase</keyword>
<dbReference type="PANTHER" id="PTHR45436">
    <property type="entry name" value="SENSOR HISTIDINE KINASE YKOH"/>
    <property type="match status" value="1"/>
</dbReference>
<dbReference type="InterPro" id="IPR036097">
    <property type="entry name" value="HisK_dim/P_sf"/>
</dbReference>
<dbReference type="InterPro" id="IPR036890">
    <property type="entry name" value="HATPase_C_sf"/>
</dbReference>
<evidence type="ECO:0000256" key="2">
    <source>
        <dbReference type="ARBA" id="ARBA00004236"/>
    </source>
</evidence>
<dbReference type="InterPro" id="IPR003594">
    <property type="entry name" value="HATPase_dom"/>
</dbReference>
<dbReference type="HOGENOM" id="CLU_000445_89_6_11"/>
<dbReference type="InterPro" id="IPR005467">
    <property type="entry name" value="His_kinase_dom"/>
</dbReference>
<dbReference type="eggNOG" id="COG5002">
    <property type="taxonomic scope" value="Bacteria"/>
</dbReference>
<evidence type="ECO:0000256" key="4">
    <source>
        <dbReference type="ARBA" id="ARBA00022553"/>
    </source>
</evidence>
<evidence type="ECO:0000256" key="9">
    <source>
        <dbReference type="ARBA" id="ARBA00023012"/>
    </source>
</evidence>
<dbReference type="SUPFAM" id="SSF55874">
    <property type="entry name" value="ATPase domain of HSP90 chaperone/DNA topoisomerase II/histidine kinase"/>
    <property type="match status" value="1"/>
</dbReference>
<dbReference type="InterPro" id="IPR003660">
    <property type="entry name" value="HAMP_dom"/>
</dbReference>
<dbReference type="FunFam" id="1.10.287.130:FF:000001">
    <property type="entry name" value="Two-component sensor histidine kinase"/>
    <property type="match status" value="1"/>
</dbReference>
<dbReference type="KEGG" id="cfi:Celf_0199"/>
<dbReference type="GO" id="GO:0000155">
    <property type="term" value="F:phosphorelay sensor kinase activity"/>
    <property type="evidence" value="ECO:0007669"/>
    <property type="project" value="InterPro"/>
</dbReference>
<feature type="compositionally biased region" description="Gly residues" evidence="12">
    <location>
        <begin position="389"/>
        <end position="401"/>
    </location>
</feature>
<dbReference type="Pfam" id="PF00672">
    <property type="entry name" value="HAMP"/>
    <property type="match status" value="1"/>
</dbReference>
<evidence type="ECO:0000256" key="8">
    <source>
        <dbReference type="ARBA" id="ARBA00022989"/>
    </source>
</evidence>
<comment type="subcellular location">
    <subcellularLocation>
        <location evidence="2">Cell membrane</location>
    </subcellularLocation>
</comment>
<evidence type="ECO:0000256" key="7">
    <source>
        <dbReference type="ARBA" id="ARBA00022777"/>
    </source>
</evidence>
<name>F4H5M1_CELFA</name>
<evidence type="ECO:0000313" key="16">
    <source>
        <dbReference type="Proteomes" id="UP000008460"/>
    </source>
</evidence>
<feature type="coiled-coil region" evidence="11">
    <location>
        <begin position="225"/>
        <end position="252"/>
    </location>
</feature>
<keyword evidence="4" id="KW-0597">Phosphoprotein</keyword>
<dbReference type="PRINTS" id="PR00344">
    <property type="entry name" value="BCTRLSENSOR"/>
</dbReference>
<evidence type="ECO:0000256" key="6">
    <source>
        <dbReference type="ARBA" id="ARBA00022692"/>
    </source>
</evidence>
<dbReference type="Gene3D" id="1.10.287.130">
    <property type="match status" value="1"/>
</dbReference>
<evidence type="ECO:0000256" key="3">
    <source>
        <dbReference type="ARBA" id="ARBA00012438"/>
    </source>
</evidence>
<keyword evidence="6" id="KW-0812">Transmembrane</keyword>
<keyword evidence="10" id="KW-0472">Membrane</keyword>
<dbReference type="Pfam" id="PF00512">
    <property type="entry name" value="HisKA"/>
    <property type="match status" value="1"/>
</dbReference>
<evidence type="ECO:0000259" key="13">
    <source>
        <dbReference type="PROSITE" id="PS50109"/>
    </source>
</evidence>
<evidence type="ECO:0000256" key="1">
    <source>
        <dbReference type="ARBA" id="ARBA00000085"/>
    </source>
</evidence>
<feature type="domain" description="Histidine kinase" evidence="13">
    <location>
        <begin position="252"/>
        <end position="513"/>
    </location>
</feature>
<keyword evidence="16" id="KW-1185">Reference proteome</keyword>
<dbReference type="InterPro" id="IPR050428">
    <property type="entry name" value="TCS_sensor_his_kinase"/>
</dbReference>
<dbReference type="STRING" id="590998.Celf_0199"/>
<keyword evidence="9" id="KW-0902">Two-component regulatory system</keyword>
<dbReference type="SMART" id="SM00387">
    <property type="entry name" value="HATPase_c"/>
    <property type="match status" value="1"/>
</dbReference>
<dbReference type="Proteomes" id="UP000008460">
    <property type="component" value="Chromosome"/>
</dbReference>
<dbReference type="EMBL" id="CP002666">
    <property type="protein sequence ID" value="AEE44345.1"/>
    <property type="molecule type" value="Genomic_DNA"/>
</dbReference>
<evidence type="ECO:0000256" key="5">
    <source>
        <dbReference type="ARBA" id="ARBA00022679"/>
    </source>
</evidence>
<dbReference type="PROSITE" id="PS50885">
    <property type="entry name" value="HAMP"/>
    <property type="match status" value="1"/>
</dbReference>
<evidence type="ECO:0000259" key="14">
    <source>
        <dbReference type="PROSITE" id="PS50885"/>
    </source>
</evidence>
<evidence type="ECO:0000256" key="12">
    <source>
        <dbReference type="SAM" id="MobiDB-lite"/>
    </source>
</evidence>
<evidence type="ECO:0000256" key="11">
    <source>
        <dbReference type="SAM" id="Coils"/>
    </source>
</evidence>
<dbReference type="PROSITE" id="PS50109">
    <property type="entry name" value="HIS_KIN"/>
    <property type="match status" value="1"/>
</dbReference>
<comment type="catalytic activity">
    <reaction evidence="1">
        <text>ATP + protein L-histidine = ADP + protein N-phospho-L-histidine.</text>
        <dbReference type="EC" id="2.7.13.3"/>
    </reaction>
</comment>
<keyword evidence="8" id="KW-1133">Transmembrane helix</keyword>
<feature type="region of interest" description="Disordered" evidence="12">
    <location>
        <begin position="382"/>
        <end position="421"/>
    </location>
</feature>
<dbReference type="CDD" id="cd00075">
    <property type="entry name" value="HATPase"/>
    <property type="match status" value="1"/>
</dbReference>
<dbReference type="InterPro" id="IPR003661">
    <property type="entry name" value="HisK_dim/P_dom"/>
</dbReference>
<dbReference type="SMART" id="SM00388">
    <property type="entry name" value="HisKA"/>
    <property type="match status" value="1"/>
</dbReference>
<evidence type="ECO:0000313" key="15">
    <source>
        <dbReference type="EMBL" id="AEE44345.1"/>
    </source>
</evidence>
<keyword evidence="11" id="KW-0175">Coiled coil</keyword>
<keyword evidence="7 15" id="KW-0418">Kinase</keyword>
<evidence type="ECO:0000256" key="10">
    <source>
        <dbReference type="ARBA" id="ARBA00023136"/>
    </source>
</evidence>